<dbReference type="SUPFAM" id="SSF52540">
    <property type="entry name" value="P-loop containing nucleoside triphosphate hydrolases"/>
    <property type="match status" value="1"/>
</dbReference>
<protein>
    <recommendedName>
        <fullName evidence="6">UvrD-like helicase ATP-binding domain-containing protein</fullName>
    </recommendedName>
</protein>
<evidence type="ECO:0000256" key="4">
    <source>
        <dbReference type="ARBA" id="ARBA00022840"/>
    </source>
</evidence>
<evidence type="ECO:0000313" key="7">
    <source>
        <dbReference type="EMBL" id="CDI11773.1"/>
    </source>
</evidence>
<evidence type="ECO:0000256" key="3">
    <source>
        <dbReference type="ARBA" id="ARBA00022806"/>
    </source>
</evidence>
<keyword evidence="4 5" id="KW-0067">ATP-binding</keyword>
<dbReference type="PATRIC" id="fig|424182.3.peg.4814"/>
<dbReference type="InterPro" id="IPR027417">
    <property type="entry name" value="P-loop_NTPase"/>
</dbReference>
<dbReference type="GO" id="GO:0000724">
    <property type="term" value="P:double-strand break repair via homologous recombination"/>
    <property type="evidence" value="ECO:0007669"/>
    <property type="project" value="TreeGrafter"/>
</dbReference>
<organism evidence="7 8">
    <name type="scientific">Agrobacterium pusense</name>
    <dbReference type="NCBI Taxonomy" id="648995"/>
    <lineage>
        <taxon>Bacteria</taxon>
        <taxon>Pseudomonadati</taxon>
        <taxon>Pseudomonadota</taxon>
        <taxon>Alphaproteobacteria</taxon>
        <taxon>Hyphomicrobiales</taxon>
        <taxon>Rhizobiaceae</taxon>
        <taxon>Rhizobium/Agrobacterium group</taxon>
        <taxon>Agrobacterium</taxon>
    </lineage>
</organism>
<feature type="domain" description="UvrD-like helicase ATP-binding" evidence="6">
    <location>
        <begin position="206"/>
        <end position="534"/>
    </location>
</feature>
<dbReference type="GO" id="GO:0003677">
    <property type="term" value="F:DNA binding"/>
    <property type="evidence" value="ECO:0007669"/>
    <property type="project" value="InterPro"/>
</dbReference>
<dbReference type="GO" id="GO:0043138">
    <property type="term" value="F:3'-5' DNA helicase activity"/>
    <property type="evidence" value="ECO:0007669"/>
    <property type="project" value="TreeGrafter"/>
</dbReference>
<dbReference type="InterPro" id="IPR014016">
    <property type="entry name" value="UvrD-like_ATP-bd"/>
</dbReference>
<dbReference type="PROSITE" id="PS51198">
    <property type="entry name" value="UVRD_HELICASE_ATP_BIND"/>
    <property type="match status" value="1"/>
</dbReference>
<dbReference type="GO" id="GO:0005524">
    <property type="term" value="F:ATP binding"/>
    <property type="evidence" value="ECO:0007669"/>
    <property type="project" value="UniProtKB-UniRule"/>
</dbReference>
<name>U4QDN7_9HYPH</name>
<keyword evidence="1 5" id="KW-0547">Nucleotide-binding</keyword>
<evidence type="ECO:0000256" key="1">
    <source>
        <dbReference type="ARBA" id="ARBA00022741"/>
    </source>
</evidence>
<keyword evidence="2 5" id="KW-0378">Hydrolase</keyword>
<dbReference type="Pfam" id="PF00580">
    <property type="entry name" value="UvrD-helicase"/>
    <property type="match status" value="1"/>
</dbReference>
<dbReference type="PANTHER" id="PTHR11070">
    <property type="entry name" value="UVRD / RECB / PCRA DNA HELICASE FAMILY MEMBER"/>
    <property type="match status" value="1"/>
</dbReference>
<geneLocation type="plasmid" evidence="7 8">
    <name>IRBL74_p</name>
</geneLocation>
<evidence type="ECO:0000256" key="5">
    <source>
        <dbReference type="PROSITE-ProRule" id="PRU00560"/>
    </source>
</evidence>
<dbReference type="RefSeq" id="WP_022557089.1">
    <property type="nucleotide sequence ID" value="NC_022536.1"/>
</dbReference>
<dbReference type="InterPro" id="IPR000212">
    <property type="entry name" value="DNA_helicase_UvrD/REP"/>
</dbReference>
<proteinExistence type="predicted"/>
<evidence type="ECO:0000256" key="2">
    <source>
        <dbReference type="ARBA" id="ARBA00022801"/>
    </source>
</evidence>
<evidence type="ECO:0000259" key="6">
    <source>
        <dbReference type="PROSITE" id="PS51198"/>
    </source>
</evidence>
<dbReference type="Gene3D" id="3.40.50.300">
    <property type="entry name" value="P-loop containing nucleotide triphosphate hydrolases"/>
    <property type="match status" value="2"/>
</dbReference>
<keyword evidence="3 5" id="KW-0347">Helicase</keyword>
<dbReference type="Proteomes" id="UP000016944">
    <property type="component" value="Plasmid IRBL74_p"/>
</dbReference>
<sequence>MTTVVITENAFMAACHPDFPIAAIVDGNPPEKFENVSIQSDGTTTLVATNLCAETSKLLIIGSTSGNFFEPLQADEYSTAFERCIRIALRSLDKKIALNPNWMPYRQNNRTSVFATSNTDLRIISEVNFGGSSNTYVFALMKASSAKELSSLEPNAKVYDEAVAAFSHLLTRKPSVADSDFQSISLEHLPSRSVGQGFSFEEWMPLLSSEQRSFVERPVTGPLRVRGDAGTGKTLALVMKALKIAKDGHPAETRILFLTHSWAMANQVDEMVRSIGRDIPASSQIEVYPLLEISSQRDYSVVGRRPLGLDSDSGKRETLAIVSRLVAQYQGSDWIAYRGGCSLSFISAFEAPAGSREKRNLEWDLLVEFGCVLAAQGMLGRGSDRERYMRIRRVGYMMPLANATERDVVFQLWGLFLNHLKVNGLISSDQIISDHLNELQTFFWEAKRLKDGYDYVFVDEMHLFNAQERLIFHNLLSDADVTPRVILALDPKQSPREVFTEIADDRDSSTHTIYERARLPNPDKVDFIQVYRYTNQIAALARAVLDSVPALDMHDDWNLPVAASVVGPGPIPTYHVVENARAMFKLAISIARMLQTKARKRQGQVAILCMDFERFETYQNAASHQFPQEVFVIRSRDDVEQLRYMNRRIVFSTPEYVAGLQFDSVVIVDANGDLVPSSSYKGHQERRFLSELYLGISRAQKEVAIIASRDGDGLSPYLQALESRGLLQPAPA</sequence>
<accession>U4QDN7</accession>
<keyword evidence="7" id="KW-0614">Plasmid</keyword>
<evidence type="ECO:0000313" key="8">
    <source>
        <dbReference type="Proteomes" id="UP000016944"/>
    </source>
</evidence>
<dbReference type="AlphaFoldDB" id="U4QDN7"/>
<dbReference type="EMBL" id="HG518324">
    <property type="protein sequence ID" value="CDI11773.1"/>
    <property type="molecule type" value="Genomic_DNA"/>
</dbReference>
<reference evidence="7 8" key="1">
    <citation type="journal article" date="2013" name="Genome Announc.">
        <title>Complete Genome Sequence of the Sesbania Symbiont and Rice Growth-Promoting Endophyte Rhizobium sp. Strain IRBG74.</title>
        <authorList>
            <person name="Crook M.B."/>
            <person name="Mitra S."/>
            <person name="Ane J.M."/>
            <person name="Sadowsky M.J."/>
            <person name="Gyaneshwar P."/>
        </authorList>
    </citation>
    <scope>NUCLEOTIDE SEQUENCE [LARGE SCALE GENOMIC DNA]</scope>
    <source>
        <strain evidence="7 8">IRBG74</strain>
        <plasmid evidence="8">IRBL74_p</plasmid>
    </source>
</reference>
<gene>
    <name evidence="7" type="ORF">BN877_p0044</name>
</gene>
<dbReference type="KEGG" id="rir:BN877_p0044"/>
<dbReference type="GO" id="GO:0016787">
    <property type="term" value="F:hydrolase activity"/>
    <property type="evidence" value="ECO:0007669"/>
    <property type="project" value="UniProtKB-UniRule"/>
</dbReference>
<dbReference type="PANTHER" id="PTHR11070:SF30">
    <property type="entry name" value="F-BOX DNA HELICASE 1"/>
    <property type="match status" value="1"/>
</dbReference>
<dbReference type="GO" id="GO:0031297">
    <property type="term" value="P:replication fork processing"/>
    <property type="evidence" value="ECO:0007669"/>
    <property type="project" value="TreeGrafter"/>
</dbReference>
<feature type="binding site" evidence="5">
    <location>
        <begin position="227"/>
        <end position="234"/>
    </location>
    <ligand>
        <name>ATP</name>
        <dbReference type="ChEBI" id="CHEBI:30616"/>
    </ligand>
</feature>
<dbReference type="HOGENOM" id="CLU_378044_0_0_5"/>